<dbReference type="Proteomes" id="UP000183832">
    <property type="component" value="Unassembled WGS sequence"/>
</dbReference>
<evidence type="ECO:0000313" key="2">
    <source>
        <dbReference type="Proteomes" id="UP000183832"/>
    </source>
</evidence>
<gene>
    <name evidence="1" type="ORF">CLUMA_CG008763</name>
</gene>
<sequence>MVLSRCLKEEKKNLISILKVNEGVQCSYVFNKRPFENMMIRNCVYLQSLQYSLSDEEVDSNEITAKRKKFAEDSGLYGGTWNIQKKILNLHLIEIGWVLLKFFGPLTASLER</sequence>
<name>A0A1J1I4M7_9DIPT</name>
<keyword evidence="2" id="KW-1185">Reference proteome</keyword>
<accession>A0A1J1I4M7</accession>
<reference evidence="1 2" key="1">
    <citation type="submission" date="2015-04" db="EMBL/GenBank/DDBJ databases">
        <authorList>
            <person name="Syromyatnikov M.Y."/>
            <person name="Popov V.N."/>
        </authorList>
    </citation>
    <scope>NUCLEOTIDE SEQUENCE [LARGE SCALE GENOMIC DNA]</scope>
</reference>
<dbReference type="AlphaFoldDB" id="A0A1J1I4M7"/>
<protein>
    <submittedName>
        <fullName evidence="1">CLUMA_CG008763, isoform A</fullName>
    </submittedName>
</protein>
<evidence type="ECO:0000313" key="1">
    <source>
        <dbReference type="EMBL" id="CRK95240.1"/>
    </source>
</evidence>
<proteinExistence type="predicted"/>
<organism evidence="1 2">
    <name type="scientific">Clunio marinus</name>
    <dbReference type="NCBI Taxonomy" id="568069"/>
    <lineage>
        <taxon>Eukaryota</taxon>
        <taxon>Metazoa</taxon>
        <taxon>Ecdysozoa</taxon>
        <taxon>Arthropoda</taxon>
        <taxon>Hexapoda</taxon>
        <taxon>Insecta</taxon>
        <taxon>Pterygota</taxon>
        <taxon>Neoptera</taxon>
        <taxon>Endopterygota</taxon>
        <taxon>Diptera</taxon>
        <taxon>Nematocera</taxon>
        <taxon>Chironomoidea</taxon>
        <taxon>Chironomidae</taxon>
        <taxon>Clunio</taxon>
    </lineage>
</organism>
<dbReference type="EMBL" id="CVRI01000041">
    <property type="protein sequence ID" value="CRK95240.1"/>
    <property type="molecule type" value="Genomic_DNA"/>
</dbReference>